<dbReference type="AlphaFoldDB" id="A0A3R9REY2"/>
<name>A0A3R9REY2_9GAMM</name>
<sequence>MNIMQENNSDHIVVKDKVSLKEYLQNNKLLSVSLNTKANESNESLKSLSDLIRKNAALEPSLGIALTMHHHIVLVLAKYPKIFRNASQILKEVIQNEALVASAFAEGNAGVDVFNPSSEITITNDSFILNGQKKPCTLSSISDFYVLSTALDNKLKLINLPSKREGISVQSFWNLDVFKYCDNQAVIFENVSLQEEELSSLQDDELSLCLIYGLSLFNYFAVSAYIGIAEELMNNIPENLSNIPNIKIRLVEFTNLNTTLLSQINNICSESILTEQSLSEVLNLRYLVEQNLDNIKSFVLQNIGGINVMKNPSILKLVNHIEMLKYHPTGKFQFYKQFV</sequence>
<gene>
    <name evidence="1" type="ORF">EA756_07570</name>
</gene>
<accession>A0A3R9REY2</accession>
<dbReference type="Proteomes" id="UP000276905">
    <property type="component" value="Unassembled WGS sequence"/>
</dbReference>
<evidence type="ECO:0000313" key="1">
    <source>
        <dbReference type="EMBL" id="RSO58116.1"/>
    </source>
</evidence>
<comment type="caution">
    <text evidence="1">The sequence shown here is derived from an EMBL/GenBank/DDBJ whole genome shotgun (WGS) entry which is preliminary data.</text>
</comment>
<protein>
    <submittedName>
        <fullName evidence="1">Acyl-CoA dehydrogenase</fullName>
    </submittedName>
</protein>
<organism evidence="1 2">
    <name type="scientific">Acinetobacter lactucae</name>
    <dbReference type="NCBI Taxonomy" id="1785128"/>
    <lineage>
        <taxon>Bacteria</taxon>
        <taxon>Pseudomonadati</taxon>
        <taxon>Pseudomonadota</taxon>
        <taxon>Gammaproteobacteria</taxon>
        <taxon>Moraxellales</taxon>
        <taxon>Moraxellaceae</taxon>
        <taxon>Acinetobacter</taxon>
        <taxon>Acinetobacter calcoaceticus/baumannii complex</taxon>
    </lineage>
</organism>
<dbReference type="EMBL" id="RFES01000004">
    <property type="protein sequence ID" value="RSO58116.1"/>
    <property type="molecule type" value="Genomic_DNA"/>
</dbReference>
<evidence type="ECO:0000313" key="2">
    <source>
        <dbReference type="Proteomes" id="UP000276905"/>
    </source>
</evidence>
<dbReference type="SUPFAM" id="SSF56645">
    <property type="entry name" value="Acyl-CoA dehydrogenase NM domain-like"/>
    <property type="match status" value="1"/>
</dbReference>
<dbReference type="GO" id="GO:0016627">
    <property type="term" value="F:oxidoreductase activity, acting on the CH-CH group of donors"/>
    <property type="evidence" value="ECO:0007669"/>
    <property type="project" value="InterPro"/>
</dbReference>
<dbReference type="InterPro" id="IPR009100">
    <property type="entry name" value="AcylCoA_DH/oxidase_NM_dom_sf"/>
</dbReference>
<dbReference type="RefSeq" id="WP_125698729.1">
    <property type="nucleotide sequence ID" value="NZ_RFES01000004.1"/>
</dbReference>
<proteinExistence type="predicted"/>
<dbReference type="InterPro" id="IPR046373">
    <property type="entry name" value="Acyl-CoA_Oxase/DH_mid-dom_sf"/>
</dbReference>
<reference evidence="1 2" key="1">
    <citation type="submission" date="2018-10" db="EMBL/GenBank/DDBJ databases">
        <title>GWAS and RNA-Seq identify cryptic mechanisms of antimicrobial resistance in Acinetobacter baumannii.</title>
        <authorList>
            <person name="Sahl J.W."/>
        </authorList>
    </citation>
    <scope>NUCLEOTIDE SEQUENCE [LARGE SCALE GENOMIC DNA]</scope>
    <source>
        <strain evidence="1 2">TG41018</strain>
    </source>
</reference>
<dbReference type="Gene3D" id="2.40.110.10">
    <property type="entry name" value="Butyryl-CoA Dehydrogenase, subunit A, domain 2"/>
    <property type="match status" value="1"/>
</dbReference>